<dbReference type="Pfam" id="PF23096">
    <property type="entry name" value="HEAT_PSME4"/>
    <property type="match status" value="1"/>
</dbReference>
<gene>
    <name evidence="12" type="ORF">CYNAS_LOCUS13986</name>
</gene>
<comment type="similarity">
    <text evidence="3">Belongs to the BLM10 family.</text>
</comment>
<evidence type="ECO:0000256" key="4">
    <source>
        <dbReference type="ARBA" id="ARBA00022490"/>
    </source>
</evidence>
<feature type="domain" description="Proteasome activator complex subunit 4 C-terminal" evidence="9">
    <location>
        <begin position="1194"/>
        <end position="1278"/>
    </location>
</feature>
<dbReference type="Pfam" id="PF11919">
    <property type="entry name" value="PSME4_C"/>
    <property type="match status" value="1"/>
</dbReference>
<keyword evidence="4" id="KW-0963">Cytoplasm</keyword>
<keyword evidence="5" id="KW-0677">Repeat</keyword>
<evidence type="ECO:0000259" key="10">
    <source>
        <dbReference type="Pfam" id="PF16507"/>
    </source>
</evidence>
<evidence type="ECO:0000256" key="1">
    <source>
        <dbReference type="ARBA" id="ARBA00004324"/>
    </source>
</evidence>
<dbReference type="GO" id="GO:0070628">
    <property type="term" value="F:proteasome binding"/>
    <property type="evidence" value="ECO:0007669"/>
    <property type="project" value="InterPro"/>
</dbReference>
<feature type="domain" description="Proteasome activator complex subunit 4-like HEAT repeat-like" evidence="11">
    <location>
        <begin position="617"/>
        <end position="892"/>
    </location>
</feature>
<dbReference type="Proteomes" id="UP001176961">
    <property type="component" value="Unassembled WGS sequence"/>
</dbReference>
<keyword evidence="7" id="KW-0234">DNA repair</keyword>
<dbReference type="InterPro" id="IPR032430">
    <property type="entry name" value="Blm10_mid"/>
</dbReference>
<evidence type="ECO:0000259" key="9">
    <source>
        <dbReference type="Pfam" id="PF11919"/>
    </source>
</evidence>
<dbReference type="Gene3D" id="1.25.10.10">
    <property type="entry name" value="Leucine-rich Repeat Variant"/>
    <property type="match status" value="1"/>
</dbReference>
<dbReference type="InterPro" id="IPR021843">
    <property type="entry name" value="PSME4_C"/>
</dbReference>
<dbReference type="GO" id="GO:0016607">
    <property type="term" value="C:nuclear speck"/>
    <property type="evidence" value="ECO:0007669"/>
    <property type="project" value="UniProtKB-SubCell"/>
</dbReference>
<dbReference type="GO" id="GO:0006281">
    <property type="term" value="P:DNA repair"/>
    <property type="evidence" value="ECO:0007669"/>
    <property type="project" value="UniProtKB-KW"/>
</dbReference>
<dbReference type="AlphaFoldDB" id="A0AA36H1P7"/>
<sequence length="1278" mass="146955">MLGIIESLAVAAPKNSASVIGGFKDVATKEGSEEKILKKAIDRCFEAIFKNSSDVVTEKLGRKVLDFVKTNQFESSLATDMLASVVASELPSFWLLFAEHVLRNLRVVLTPEMKKSEDLDASASWFVSLAAALLGTTSENYIQHKGICIEMIDLLVNCKSSVAYSGGALGLWNSLYTLSRVYPENTYSRSKMLSRPLKEWVPIREWARLYNRDEVKMAWNIPSERGRAVMKEILNKFFFPTMDLVQTVHVEREELKKAFAIMSSVLTGGATCFSMPPSPLFPCPISKLPWFNPDIPNTAVFRSDIQHPSGRNVREMLIELMEKVVNRAETSKHDLSQVLVTICSMLHYLIHTNYIDTSELVTATETQADVFTYLTDPVKRAYPIYVYESMAYVCHMKNATVVSTLLTHFHIRCIRLLTRLTMNDYVAVRGAAQTELFLVFAEYTVSRETMIDTLLPSLTGEYTTGRLRGALNVIWKSKLGTNSSMPARNKVWRALLEMKPIEFPSILEIYEQISEEIEKMRRPQLKHYTCTKLEPFCQKLFTKLPRTGAWTKFNCKNSLELCKKMQEQKKLENKKERKALVDMLLEQLTKKDLSHSRIKLCCTMLWRCQMEKSGVETIKVLLSRYADEEKHFRDQSADALCYWLKKNKAKTVRMNWGCPAKPIEKIPLKCGLRPDNLCLAYDSMNLPNTEEKWNSTLFMSKQHGCYKWPPFVNVVIFAKRPQINRPPLNECEKAIVAAFEDPVMYRKWVTLLLIEKRDLPQVTESTVWMIKYLLRNFPDSQIIYRQITRTLVELLKSKRRAEQRLAAEFFTGVAMGTKYRGFKVLNELWKWLAPAVDLMYDYMNADAHYAWHVCLNTLLERDDTRRYWWLIEELLKGMARPAPSAWHQAVRSIYLVANTWRETETRRRICEIAWRNLPNARIETARLGVSTALKNICSIIDANMNNDFKGVPKRFHIENIDFWLQRFQGNIDTVSTKSGTPSASASETNVPPTAVQLQLEQLAAKLAERSPSITAMDVSQNYLRTLLEFLMQYYEDSITSLTPGIISLFPTLLEYANEENVEVMGSYKDVDIKYTASLLVYEWMSGILLTPKYADDFLKAVIESYYTAYIWHVKIAVLKFLQVLVFLNIYELEHRGRAAKVLRLLFDAISDRQMEVRAEASKAMLTLLLCKYIKFDKELFKQMNEMMKNKNMSTLHGAILGMGAIVRAHPFTNPPELKPVLKALCGVTSRNAELQKAATTALREFRRTHRENWEETAKILGSELVYKIENAIAPIYYA</sequence>
<protein>
    <recommendedName>
        <fullName evidence="14">Proteasome activator complex subunit 4</fullName>
    </recommendedName>
</protein>
<evidence type="ECO:0008006" key="14">
    <source>
        <dbReference type="Google" id="ProtNLM"/>
    </source>
</evidence>
<dbReference type="InterPro" id="IPR055455">
    <property type="entry name" value="HEAT_PSME4"/>
</dbReference>
<feature type="domain" description="Proteasome activator Blm10 middle HEAT repeats region" evidence="10">
    <location>
        <begin position="29"/>
        <end position="269"/>
    </location>
</feature>
<evidence type="ECO:0000256" key="6">
    <source>
        <dbReference type="ARBA" id="ARBA00022763"/>
    </source>
</evidence>
<dbReference type="InterPro" id="IPR035309">
    <property type="entry name" value="PSME4"/>
</dbReference>
<comment type="caution">
    <text evidence="12">The sequence shown here is derived from an EMBL/GenBank/DDBJ whole genome shotgun (WGS) entry which is preliminary data.</text>
</comment>
<evidence type="ECO:0000256" key="3">
    <source>
        <dbReference type="ARBA" id="ARBA00005739"/>
    </source>
</evidence>
<dbReference type="GO" id="GO:0010499">
    <property type="term" value="P:proteasomal ubiquitin-independent protein catabolic process"/>
    <property type="evidence" value="ECO:0007669"/>
    <property type="project" value="TreeGrafter"/>
</dbReference>
<keyword evidence="13" id="KW-1185">Reference proteome</keyword>
<evidence type="ECO:0000259" key="11">
    <source>
        <dbReference type="Pfam" id="PF23096"/>
    </source>
</evidence>
<dbReference type="InterPro" id="IPR011989">
    <property type="entry name" value="ARM-like"/>
</dbReference>
<accession>A0AA36H1P7</accession>
<evidence type="ECO:0000256" key="5">
    <source>
        <dbReference type="ARBA" id="ARBA00022737"/>
    </source>
</evidence>
<reference evidence="12" key="1">
    <citation type="submission" date="2023-07" db="EMBL/GenBank/DDBJ databases">
        <authorList>
            <consortium name="CYATHOMIX"/>
        </authorList>
    </citation>
    <scope>NUCLEOTIDE SEQUENCE</scope>
    <source>
        <strain evidence="12">N/A</strain>
    </source>
</reference>
<evidence type="ECO:0000256" key="8">
    <source>
        <dbReference type="ARBA" id="ARBA00023242"/>
    </source>
</evidence>
<dbReference type="InterPro" id="IPR016024">
    <property type="entry name" value="ARM-type_fold"/>
</dbReference>
<keyword evidence="6" id="KW-0227">DNA damage</keyword>
<dbReference type="SUPFAM" id="SSF48371">
    <property type="entry name" value="ARM repeat"/>
    <property type="match status" value="1"/>
</dbReference>
<evidence type="ECO:0000313" key="13">
    <source>
        <dbReference type="Proteomes" id="UP001176961"/>
    </source>
</evidence>
<dbReference type="GO" id="GO:0016504">
    <property type="term" value="F:peptidase activator activity"/>
    <property type="evidence" value="ECO:0007669"/>
    <property type="project" value="InterPro"/>
</dbReference>
<dbReference type="GO" id="GO:0005829">
    <property type="term" value="C:cytosol"/>
    <property type="evidence" value="ECO:0007669"/>
    <property type="project" value="TreeGrafter"/>
</dbReference>
<name>A0AA36H1P7_CYLNA</name>
<dbReference type="PANTHER" id="PTHR32170:SF4">
    <property type="entry name" value="DUF3437 DOMAIN-CONTAINING PROTEIN-RELATED"/>
    <property type="match status" value="1"/>
</dbReference>
<organism evidence="12 13">
    <name type="scientific">Cylicocyclus nassatus</name>
    <name type="common">Nematode worm</name>
    <dbReference type="NCBI Taxonomy" id="53992"/>
    <lineage>
        <taxon>Eukaryota</taxon>
        <taxon>Metazoa</taxon>
        <taxon>Ecdysozoa</taxon>
        <taxon>Nematoda</taxon>
        <taxon>Chromadorea</taxon>
        <taxon>Rhabditida</taxon>
        <taxon>Rhabditina</taxon>
        <taxon>Rhabditomorpha</taxon>
        <taxon>Strongyloidea</taxon>
        <taxon>Strongylidae</taxon>
        <taxon>Cylicocyclus</taxon>
    </lineage>
</organism>
<dbReference type="Pfam" id="PF16507">
    <property type="entry name" value="HEAT_PSME4_mid"/>
    <property type="match status" value="1"/>
</dbReference>
<keyword evidence="8" id="KW-0539">Nucleus</keyword>
<proteinExistence type="inferred from homology"/>
<dbReference type="EMBL" id="CATQJL010000305">
    <property type="protein sequence ID" value="CAJ0602003.1"/>
    <property type="molecule type" value="Genomic_DNA"/>
</dbReference>
<evidence type="ECO:0000313" key="12">
    <source>
        <dbReference type="EMBL" id="CAJ0602003.1"/>
    </source>
</evidence>
<comment type="subcellular location">
    <subcellularLocation>
        <location evidence="2">Cytoplasm</location>
    </subcellularLocation>
    <subcellularLocation>
        <location evidence="1">Nucleus speckle</location>
    </subcellularLocation>
</comment>
<evidence type="ECO:0000256" key="7">
    <source>
        <dbReference type="ARBA" id="ARBA00023204"/>
    </source>
</evidence>
<evidence type="ECO:0000256" key="2">
    <source>
        <dbReference type="ARBA" id="ARBA00004496"/>
    </source>
</evidence>
<dbReference type="PANTHER" id="PTHR32170">
    <property type="entry name" value="PROTEASOME ACTIVATOR COMPLEX SUBUNIT 4"/>
    <property type="match status" value="1"/>
</dbReference>